<dbReference type="EMBL" id="CP028811">
    <property type="protein sequence ID" value="AWA30449.1"/>
    <property type="molecule type" value="Genomic_DNA"/>
</dbReference>
<name>A0A2S0RFY9_9FLAO</name>
<evidence type="ECO:0000313" key="1">
    <source>
        <dbReference type="EMBL" id="AWA30449.1"/>
    </source>
</evidence>
<keyword evidence="2" id="KW-1185">Reference proteome</keyword>
<organism evidence="1 2">
    <name type="scientific">Flavobacterium magnum</name>
    <dbReference type="NCBI Taxonomy" id="2162713"/>
    <lineage>
        <taxon>Bacteria</taxon>
        <taxon>Pseudomonadati</taxon>
        <taxon>Bacteroidota</taxon>
        <taxon>Flavobacteriia</taxon>
        <taxon>Flavobacteriales</taxon>
        <taxon>Flavobacteriaceae</taxon>
        <taxon>Flavobacterium</taxon>
    </lineage>
</organism>
<dbReference type="KEGG" id="fmg:HYN48_10325"/>
<proteinExistence type="predicted"/>
<evidence type="ECO:0000313" key="2">
    <source>
        <dbReference type="Proteomes" id="UP000244193"/>
    </source>
</evidence>
<sequence>MEQNQTAGQQITLETALALTGNFRAKYPEAVQGYLISAENIKMILAQEGCTGIRIYNGYDEETGQITPVIVGTNSGNDMCSGVILDKALPCPNYCDSSSALCR</sequence>
<protein>
    <submittedName>
        <fullName evidence="1">Uncharacterized protein</fullName>
    </submittedName>
</protein>
<dbReference type="AlphaFoldDB" id="A0A2S0RFY9"/>
<reference evidence="1 2" key="1">
    <citation type="submission" date="2018-04" db="EMBL/GenBank/DDBJ databases">
        <title>Genome sequencing of Flavobacterium sp. HYN0048.</title>
        <authorList>
            <person name="Yi H."/>
            <person name="Baek C."/>
        </authorList>
    </citation>
    <scope>NUCLEOTIDE SEQUENCE [LARGE SCALE GENOMIC DNA]</scope>
    <source>
        <strain evidence="1 2">HYN0048</strain>
    </source>
</reference>
<accession>A0A2S0RFY9</accession>
<gene>
    <name evidence="1" type="ORF">HYN48_10325</name>
</gene>
<dbReference type="RefSeq" id="WP_108371394.1">
    <property type="nucleotide sequence ID" value="NZ_CP028811.1"/>
</dbReference>
<dbReference type="OrthoDB" id="661524at2"/>
<dbReference type="Proteomes" id="UP000244193">
    <property type="component" value="Chromosome"/>
</dbReference>